<keyword evidence="1" id="KW-0472">Membrane</keyword>
<feature type="transmembrane region" description="Helical" evidence="1">
    <location>
        <begin position="90"/>
        <end position="109"/>
    </location>
</feature>
<keyword evidence="1" id="KW-1133">Transmembrane helix</keyword>
<organism evidence="2">
    <name type="scientific">Fundulus heteroclitus</name>
    <name type="common">Killifish</name>
    <name type="synonym">Mummichog</name>
    <dbReference type="NCBI Taxonomy" id="8078"/>
    <lineage>
        <taxon>Eukaryota</taxon>
        <taxon>Metazoa</taxon>
        <taxon>Chordata</taxon>
        <taxon>Craniata</taxon>
        <taxon>Vertebrata</taxon>
        <taxon>Euteleostomi</taxon>
        <taxon>Actinopterygii</taxon>
        <taxon>Neopterygii</taxon>
        <taxon>Teleostei</taxon>
        <taxon>Neoteleostei</taxon>
        <taxon>Acanthomorphata</taxon>
        <taxon>Ovalentaria</taxon>
        <taxon>Atherinomorphae</taxon>
        <taxon>Cyprinodontiformes</taxon>
        <taxon>Fundulidae</taxon>
        <taxon>Fundulus</taxon>
    </lineage>
</organism>
<accession>A0A146QJ78</accession>
<name>A0A146QJ78_FUNHE</name>
<evidence type="ECO:0000256" key="1">
    <source>
        <dbReference type="SAM" id="Phobius"/>
    </source>
</evidence>
<protein>
    <submittedName>
        <fullName evidence="2">Uncharacterized protein</fullName>
    </submittedName>
</protein>
<feature type="transmembrane region" description="Helical" evidence="1">
    <location>
        <begin position="12"/>
        <end position="29"/>
    </location>
</feature>
<evidence type="ECO:0000313" key="2">
    <source>
        <dbReference type="EMBL" id="JAQ56168.1"/>
    </source>
</evidence>
<reference evidence="2" key="1">
    <citation type="submission" date="2015-01" db="EMBL/GenBank/DDBJ databases">
        <title>EvidentialGene: Evidence-directed Construction of Complete mRNA Transcriptomes without Genomes.</title>
        <authorList>
            <person name="Gilbert D.G."/>
        </authorList>
    </citation>
    <scope>NUCLEOTIDE SEQUENCE</scope>
</reference>
<dbReference type="EMBL" id="GCES01130154">
    <property type="protein sequence ID" value="JAQ56168.1"/>
    <property type="molecule type" value="Transcribed_RNA"/>
</dbReference>
<proteinExistence type="predicted"/>
<keyword evidence="1" id="KW-0812">Transmembrane</keyword>
<dbReference type="EMBL" id="GCES01098098">
    <property type="protein sequence ID" value="JAQ88224.1"/>
    <property type="molecule type" value="Transcribed_RNA"/>
</dbReference>
<dbReference type="AlphaFoldDB" id="A0A146QJ78"/>
<sequence>MLIILRCYTVFKNYVFISFFVHFVFRLYSFPVFPFRSSVFIGLSCSSSPVSASLSSKLPSIFKLSGFHPSSLVSYVGIMVPVALPGFLLSFRLMFCFLALFLMALRFYLISY</sequence>